<accession>A0A448UZH4</accession>
<dbReference type="AlphaFoldDB" id="A0A448UZH4"/>
<dbReference type="InterPro" id="IPR029069">
    <property type="entry name" value="HotDog_dom_sf"/>
</dbReference>
<evidence type="ECO:0000313" key="2">
    <source>
        <dbReference type="EMBL" id="VEJ34192.1"/>
    </source>
</evidence>
<feature type="domain" description="MaoC-like" evidence="1">
    <location>
        <begin position="15"/>
        <end position="117"/>
    </location>
</feature>
<gene>
    <name evidence="2" type="ORF">NCTC13079_00028</name>
</gene>
<reference evidence="2 3" key="1">
    <citation type="submission" date="2018-12" db="EMBL/GenBank/DDBJ databases">
        <authorList>
            <consortium name="Pathogen Informatics"/>
        </authorList>
    </citation>
    <scope>NUCLEOTIDE SEQUENCE [LARGE SCALE GENOMIC DNA]</scope>
    <source>
        <strain evidence="2 3">NCTC13079</strain>
    </source>
</reference>
<evidence type="ECO:0000259" key="1">
    <source>
        <dbReference type="Pfam" id="PF01575"/>
    </source>
</evidence>
<keyword evidence="3" id="KW-1185">Reference proteome</keyword>
<proteinExistence type="predicted"/>
<dbReference type="PANTHER" id="PTHR43664:SF1">
    <property type="entry name" value="BETA-METHYLMALYL-COA DEHYDRATASE"/>
    <property type="match status" value="1"/>
</dbReference>
<dbReference type="RefSeq" id="WP_164715148.1">
    <property type="nucleotide sequence ID" value="NZ_JAUSWF010000005.1"/>
</dbReference>
<dbReference type="KEGG" id="piv:NCTC13079_00028"/>
<dbReference type="InterPro" id="IPR052342">
    <property type="entry name" value="MCH/BMMD"/>
</dbReference>
<dbReference type="InterPro" id="IPR002539">
    <property type="entry name" value="MaoC-like_dom"/>
</dbReference>
<dbReference type="Proteomes" id="UP000269544">
    <property type="component" value="Chromosome"/>
</dbReference>
<dbReference type="Pfam" id="PF01575">
    <property type="entry name" value="MaoC_dehydratas"/>
    <property type="match status" value="1"/>
</dbReference>
<evidence type="ECO:0000313" key="3">
    <source>
        <dbReference type="Proteomes" id="UP000269544"/>
    </source>
</evidence>
<name>A0A448UZH4_9FIRM</name>
<protein>
    <submittedName>
        <fullName evidence="2">Bifunctional aldehyde dehydrogenase/enoyl-CoA hydratase</fullName>
    </submittedName>
</protein>
<dbReference type="EMBL" id="LR134523">
    <property type="protein sequence ID" value="VEJ34192.1"/>
    <property type="molecule type" value="Genomic_DNA"/>
</dbReference>
<organism evidence="2 3">
    <name type="scientific">Aedoeadaptatus ivorii</name>
    <dbReference type="NCBI Taxonomy" id="54006"/>
    <lineage>
        <taxon>Bacteria</taxon>
        <taxon>Bacillati</taxon>
        <taxon>Bacillota</taxon>
        <taxon>Tissierellia</taxon>
        <taxon>Tissierellales</taxon>
        <taxon>Peptoniphilaceae</taxon>
        <taxon>Aedoeadaptatus</taxon>
    </lineage>
</organism>
<dbReference type="Gene3D" id="3.10.129.10">
    <property type="entry name" value="Hotdog Thioesterase"/>
    <property type="match status" value="1"/>
</dbReference>
<sequence length="154" mass="17661">MFLEDYQKEMRFQLAPVRLSEEEIIAYAKVHDPRPIHIDPEAAKKSRFGGIIASGFHTLNLCWGQWVHTKLDEEGVVAGIGMNYLRWHKPVYPDMDLYTTLEVRDIEEKRGGEYGVVHMDVYVQDEDGEMVMEHDALVLVVSRKAGAKEGKNTQ</sequence>
<dbReference type="SUPFAM" id="SSF54637">
    <property type="entry name" value="Thioesterase/thiol ester dehydrase-isomerase"/>
    <property type="match status" value="1"/>
</dbReference>
<dbReference type="PANTHER" id="PTHR43664">
    <property type="entry name" value="MONOAMINE OXIDASE-RELATED"/>
    <property type="match status" value="1"/>
</dbReference>